<evidence type="ECO:0000313" key="2">
    <source>
        <dbReference type="Proteomes" id="UP000299102"/>
    </source>
</evidence>
<reference evidence="1 2" key="1">
    <citation type="journal article" date="2019" name="Commun. Biol.">
        <title>The bagworm genome reveals a unique fibroin gene that provides high tensile strength.</title>
        <authorList>
            <person name="Kono N."/>
            <person name="Nakamura H."/>
            <person name="Ohtoshi R."/>
            <person name="Tomita M."/>
            <person name="Numata K."/>
            <person name="Arakawa K."/>
        </authorList>
    </citation>
    <scope>NUCLEOTIDE SEQUENCE [LARGE SCALE GENOMIC DNA]</scope>
</reference>
<organism evidence="1 2">
    <name type="scientific">Eumeta variegata</name>
    <name type="common">Bagworm moth</name>
    <name type="synonym">Eumeta japonica</name>
    <dbReference type="NCBI Taxonomy" id="151549"/>
    <lineage>
        <taxon>Eukaryota</taxon>
        <taxon>Metazoa</taxon>
        <taxon>Ecdysozoa</taxon>
        <taxon>Arthropoda</taxon>
        <taxon>Hexapoda</taxon>
        <taxon>Insecta</taxon>
        <taxon>Pterygota</taxon>
        <taxon>Neoptera</taxon>
        <taxon>Endopterygota</taxon>
        <taxon>Lepidoptera</taxon>
        <taxon>Glossata</taxon>
        <taxon>Ditrysia</taxon>
        <taxon>Tineoidea</taxon>
        <taxon>Psychidae</taxon>
        <taxon>Oiketicinae</taxon>
        <taxon>Eumeta</taxon>
    </lineage>
</organism>
<evidence type="ECO:0000313" key="1">
    <source>
        <dbReference type="EMBL" id="GBP86221.1"/>
    </source>
</evidence>
<keyword evidence="2" id="KW-1185">Reference proteome</keyword>
<dbReference type="EMBL" id="BGZK01001781">
    <property type="protein sequence ID" value="GBP86221.1"/>
    <property type="molecule type" value="Genomic_DNA"/>
</dbReference>
<accession>A0A4C1ZBR3</accession>
<protein>
    <submittedName>
        <fullName evidence="1">Uncharacterized protein</fullName>
    </submittedName>
</protein>
<name>A0A4C1ZBR3_EUMVA</name>
<dbReference type="OrthoDB" id="10022108at2759"/>
<sequence length="112" mass="12410">MRRITNRAREPLALVLVTSNTMAIDNAIKPSFFNIKMVCSLTGIKVKQPHKKTYLVNASIANFNVRPKTASSERASLSAWATPALRRAHATKKQTGHPPMFFANHLAIRPTA</sequence>
<proteinExistence type="predicted"/>
<dbReference type="AlphaFoldDB" id="A0A4C1ZBR3"/>
<gene>
    <name evidence="1" type="ORF">EVAR_54837_1</name>
</gene>
<comment type="caution">
    <text evidence="1">The sequence shown here is derived from an EMBL/GenBank/DDBJ whole genome shotgun (WGS) entry which is preliminary data.</text>
</comment>
<dbReference type="Proteomes" id="UP000299102">
    <property type="component" value="Unassembled WGS sequence"/>
</dbReference>